<feature type="region of interest" description="Disordered" evidence="1">
    <location>
        <begin position="48"/>
        <end position="68"/>
    </location>
</feature>
<organism evidence="4 5">
    <name type="scientific">Halocaridina rubra</name>
    <name type="common">Hawaiian red shrimp</name>
    <dbReference type="NCBI Taxonomy" id="373956"/>
    <lineage>
        <taxon>Eukaryota</taxon>
        <taxon>Metazoa</taxon>
        <taxon>Ecdysozoa</taxon>
        <taxon>Arthropoda</taxon>
        <taxon>Crustacea</taxon>
        <taxon>Multicrustacea</taxon>
        <taxon>Malacostraca</taxon>
        <taxon>Eumalacostraca</taxon>
        <taxon>Eucarida</taxon>
        <taxon>Decapoda</taxon>
        <taxon>Pleocyemata</taxon>
        <taxon>Caridea</taxon>
        <taxon>Atyoidea</taxon>
        <taxon>Atyidae</taxon>
        <taxon>Halocaridina</taxon>
    </lineage>
</organism>
<feature type="region of interest" description="Disordered" evidence="1">
    <location>
        <begin position="1083"/>
        <end position="1128"/>
    </location>
</feature>
<dbReference type="GO" id="GO:0003677">
    <property type="term" value="F:DNA binding"/>
    <property type="evidence" value="ECO:0007669"/>
    <property type="project" value="TreeGrafter"/>
</dbReference>
<dbReference type="Gene3D" id="3.40.50.300">
    <property type="entry name" value="P-loop containing nucleotide triphosphate hydrolases"/>
    <property type="match status" value="1"/>
</dbReference>
<feature type="compositionally biased region" description="Basic and acidic residues" evidence="1">
    <location>
        <begin position="1485"/>
        <end position="1499"/>
    </location>
</feature>
<dbReference type="Pfam" id="PF21599">
    <property type="entry name" value="ZSWIM3_N"/>
    <property type="match status" value="1"/>
</dbReference>
<dbReference type="InterPro" id="IPR027417">
    <property type="entry name" value="P-loop_NTPase"/>
</dbReference>
<evidence type="ECO:0000313" key="5">
    <source>
        <dbReference type="Proteomes" id="UP001381693"/>
    </source>
</evidence>
<dbReference type="SUPFAM" id="SSF52540">
    <property type="entry name" value="P-loop containing nucleoside triphosphate hydrolases"/>
    <property type="match status" value="1"/>
</dbReference>
<gene>
    <name evidence="4" type="ORF">SK128_025054</name>
</gene>
<proteinExistence type="predicted"/>
<reference evidence="4 5" key="1">
    <citation type="submission" date="2023-11" db="EMBL/GenBank/DDBJ databases">
        <title>Halocaridina rubra genome assembly.</title>
        <authorList>
            <person name="Smith C."/>
        </authorList>
    </citation>
    <scope>NUCLEOTIDE SEQUENCE [LARGE SCALE GENOMIC DNA]</scope>
    <source>
        <strain evidence="4">EP-1</strain>
        <tissue evidence="4">Whole</tissue>
    </source>
</reference>
<evidence type="ECO:0000259" key="3">
    <source>
        <dbReference type="Pfam" id="PF21599"/>
    </source>
</evidence>
<dbReference type="InterPro" id="IPR003959">
    <property type="entry name" value="ATPase_AAA_core"/>
</dbReference>
<dbReference type="GO" id="GO:0005634">
    <property type="term" value="C:nucleus"/>
    <property type="evidence" value="ECO:0007669"/>
    <property type="project" value="TreeGrafter"/>
</dbReference>
<feature type="region of interest" description="Disordered" evidence="1">
    <location>
        <begin position="444"/>
        <end position="476"/>
    </location>
</feature>
<feature type="compositionally biased region" description="Basic and acidic residues" evidence="1">
    <location>
        <begin position="1974"/>
        <end position="1984"/>
    </location>
</feature>
<feature type="compositionally biased region" description="Polar residues" evidence="1">
    <location>
        <begin position="1145"/>
        <end position="1169"/>
    </location>
</feature>
<feature type="compositionally biased region" description="Basic and acidic residues" evidence="1">
    <location>
        <begin position="225"/>
        <end position="236"/>
    </location>
</feature>
<dbReference type="GO" id="GO:0005524">
    <property type="term" value="F:ATP binding"/>
    <property type="evidence" value="ECO:0007669"/>
    <property type="project" value="InterPro"/>
</dbReference>
<dbReference type="EMBL" id="JAXCGZ010011670">
    <property type="protein sequence ID" value="KAK7074316.1"/>
    <property type="molecule type" value="Genomic_DNA"/>
</dbReference>
<feature type="compositionally biased region" description="Basic residues" evidence="1">
    <location>
        <begin position="1829"/>
        <end position="1840"/>
    </location>
</feature>
<dbReference type="GO" id="GO:0016887">
    <property type="term" value="F:ATP hydrolysis activity"/>
    <property type="evidence" value="ECO:0007669"/>
    <property type="project" value="InterPro"/>
</dbReference>
<accession>A0AAN8ZZA7</accession>
<sequence>MDNEKSQKYNAEVCKKKREERGSIHGYFKWKSDAPFDARSEINKEIVKDFSHGSESHAVNTDDDDEMPEAQKCGKMPCKCSEQDPHLENGDSSLNIMLDSSHTLCNSLTSNEEPAKEKNVFAFMMAHRSLQDEIITNMTQEEVVDCPQRTEGKNIKCIKNRIQSSEGQSSGANLVTNESLLSCIRPTDEKTSAVKSKVPKVKVDNPMLTKEKSLNSTKSDYVQESIHKSAKDAEKRDFAEDNFSRLKSKKVEKENEDSPVQSIGQKIDSLSENNLKSCSNIKNTSNDKSPGLGNAFTLLMTSRHRVNKASSLCQEENLSCELSKCTEMTESKIGDLKTKRGRKRKKTLNSEFDTSVSDFDVNPLKTKESKEMHLSKSKRRVKRSLVINSDNEDDEIFLRKGRSLKVSASKDVAEESTTNVFRSELNVEMINDTIAKSYINSDYGSKKRSKFDTENKEGKDGEVDIKSEERDENKMNHESLETRLKERYRNTEDTTISNPSVYHPDVRAVLNDIVKIKKELEEKTVKLTRKKDRKSKKIEVNRGICDFSHKSEEKNNGTHSETEDQIIGCFDDKKKLEIIGKAVDKSVKSAASKTLSERFLSQKEKSKVIGESDSCHERTLNSSEACLLELPLSKGKIEDKVATSYLRKARKVHNLNGSISLSFSSPRKQRNISLEGEDKKYIVSEDKELVEKTRVALSDTEISESFTSPIKRKRKKVCRIDSDDDSKVSNENTANCESKDVETHEKKDTVNIKSINSGSLENKNMSKKECSKSVDHENTVNCEIDSREVLQGSEMENSPTVTKKGNISSFFKKISKEEKSKSRNKHLITIKADVHASCDGIQQNGNNDLLGNASNGEKTREGKSVSSSKEKGERRSSGRLRKELEDFNKIELLEQISISSPKKKAATEYTVIYSPKKCTTVASPRKSSCQVGKMLRPDRRKVKVENKSHSGCIKVCNDKLNIEIDRNIVKCEDETIKARNIDDATNDENGDKTRAQKTFLDKRKDCAKTADITADESTDNIFSKESHTDENKELVRIRNIKSDGRRDKIHTKKTCVAKKEYLAIDDNGDKIDFKKALLDKKKKSYDKNGDQSHTLKKKKQNPEIPAHKRKDRKHRKSKNTNLSENTYVNLEKNSIEKFETGVKTGISSPNNMDSQINSESQMSGGDRSSISSDEIFVEKGKRPIIKGNQSSKDLSLDECENKENIVSRDTDMLLSSKTRRKSAAVLKEGNFYNCFEEFTEQFKKFTAMEKVQMKIKNSTTIPSERSLGRLKKTINLGLKYRNILYICMSCWKNRSRKSGRPQLGDRFFKVKLKITPDGQSLVVAELSLDHNHDVDDERADKRQEIDNELVNHSDQNSDSTSTPIFLSSKKRGCQRPGISQNKKLLGSQDNRKNQLKSALMTSKVHVGRIKKSLKGSKKKLTLNKKLKALQDEVIEDIARASCHMQVNMVNDCDVNVIDSGIEAKNELKPSLPKQQKLSSLVLEPPPKDLKLTKQKDGKGNKHGGKITKKKSARLGKTAENIESHDGKAIDNEICYTKINGKEMILRKGSKPSNKFSGKTEDIKIMENRRPTRKSATKARKFFEALAIGEDDDIEIISELDADNEQKTPKTVNTTSKRCEIRQPKKVAKLAPIFCKKGKSPEIEILDVILTPEKLKARKEFLQSGVPEQLRKQQQAEKSYEEILQTWPPFPEVSHIQQRESNDQIWKLSNHDIKFIEEDKYREDLKPVFSGCLYEKQHQVVNICDITLEKSPVLDTAAVMTILNALKQMHPSFPLFSLFRSYLDMKREAVESYKKELKKESNSIQCLHLCAEEELKGKRKRKSRDGLLSKSKKARGSRGRNKKEEEIVDVNRLNVPVWQEKSPEVWTQVFAPRNSFQVIGNKDGFIVSDDSEEEDESFVSTYVLCGPPGIGKTASVYAVAAELGYKVLEVNASSKRTGKQVMSQLAEATQSHSVSKSSQPFNSTSALFAAKNSDLPKNKRSKDAVMDEGSQGSGKEVDKRKGDSIVLFEDIDIVFEEYDEGFLSTVNSLMITTKRPIILTLTNYSHSAMSKIKGIYDILHFQHPPKDLIAQHLQLISLVNGYHICSDDVHSLISTNKCDIRQSLLELQIWSTSGISNEECICLNQNGCSVTKSLNVVEEVTSCKDIALTDIFPGVSGSSDCSLHLYKLGLWYKSHYKYGISAKDIFLQEMEVPFDKINRFLGSISWCNLALNLPYFLPYPLKEKKEVKKYPLQTNDPDIRMAPLWQRYSWLSVDEEEKESDDENVSMTPVKVNKSKEEPKEEIEIPKIVREASHKCINSLAGLYDTIAHIDVLSSHPLAAPIEEQYKDGSCLTIPLGDGLSDETGVSSYWTPIGLTHEITAELTQHALRKCRQETSNEVTDSVKDWPQLSLPILQDENLGFLEPNSSAYERLQQTRQNINKKALQIVPSVQQHTTNRSADYLSFVRTIIRHDELSAVVSKQRRGRRILSQASQYGIELSSQDKITDVTQEAFVE</sequence>
<feature type="compositionally biased region" description="Polar residues" evidence="1">
    <location>
        <begin position="1119"/>
        <end position="1128"/>
    </location>
</feature>
<feature type="region of interest" description="Disordered" evidence="1">
    <location>
        <begin position="1142"/>
        <end position="1169"/>
    </location>
</feature>
<feature type="compositionally biased region" description="Basic residues" evidence="1">
    <location>
        <begin position="1107"/>
        <end position="1118"/>
    </location>
</feature>
<feature type="region of interest" description="Disordered" evidence="1">
    <location>
        <begin position="209"/>
        <end position="236"/>
    </location>
</feature>
<dbReference type="PANTHER" id="PTHR23389:SF21">
    <property type="entry name" value="ATPASE FAMILY AAA DOMAIN-CONTAINING PROTEIN 5"/>
    <property type="match status" value="1"/>
</dbReference>
<feature type="compositionally biased region" description="Basic and acidic residues" evidence="1">
    <location>
        <begin position="857"/>
        <end position="880"/>
    </location>
</feature>
<dbReference type="PANTHER" id="PTHR23389">
    <property type="entry name" value="CHROMOSOME TRANSMISSION FIDELITY FACTOR 18"/>
    <property type="match status" value="1"/>
</dbReference>
<evidence type="ECO:0008006" key="6">
    <source>
        <dbReference type="Google" id="ProtNLM"/>
    </source>
</evidence>
<feature type="region of interest" description="Disordered" evidence="1">
    <location>
        <begin position="2258"/>
        <end position="2277"/>
    </location>
</feature>
<evidence type="ECO:0000256" key="1">
    <source>
        <dbReference type="SAM" id="MobiDB-lite"/>
    </source>
</evidence>
<feature type="region of interest" description="Disordered" evidence="1">
    <location>
        <begin position="1974"/>
        <end position="1997"/>
    </location>
</feature>
<dbReference type="Pfam" id="PF00004">
    <property type="entry name" value="AAA"/>
    <property type="match status" value="1"/>
</dbReference>
<feature type="region of interest" description="Disordered" evidence="1">
    <location>
        <begin position="1467"/>
        <end position="1513"/>
    </location>
</feature>
<feature type="region of interest" description="Disordered" evidence="1">
    <location>
        <begin position="1348"/>
        <end position="1390"/>
    </location>
</feature>
<evidence type="ECO:0000259" key="2">
    <source>
        <dbReference type="Pfam" id="PF00004"/>
    </source>
</evidence>
<feature type="domain" description="ZSWIM3 N-terminal" evidence="3">
    <location>
        <begin position="1228"/>
        <end position="1332"/>
    </location>
</feature>
<feature type="compositionally biased region" description="Polar residues" evidence="1">
    <location>
        <begin position="845"/>
        <end position="856"/>
    </location>
</feature>
<feature type="domain" description="ATPase AAA-type core" evidence="2">
    <location>
        <begin position="1902"/>
        <end position="1948"/>
    </location>
</feature>
<feature type="compositionally biased region" description="Basic and acidic residues" evidence="1">
    <location>
        <begin position="450"/>
        <end position="476"/>
    </location>
</feature>
<keyword evidence="5" id="KW-1185">Reference proteome</keyword>
<protein>
    <recommendedName>
        <fullName evidence="6">ATPase family AAA domain-containing protein 5</fullName>
    </recommendedName>
</protein>
<dbReference type="GO" id="GO:0061860">
    <property type="term" value="F:DNA clamp unloader activity"/>
    <property type="evidence" value="ECO:0007669"/>
    <property type="project" value="TreeGrafter"/>
</dbReference>
<feature type="region of interest" description="Disordered" evidence="1">
    <location>
        <begin position="1820"/>
        <end position="1842"/>
    </location>
</feature>
<feature type="region of interest" description="Disordered" evidence="1">
    <location>
        <begin position="845"/>
        <end position="880"/>
    </location>
</feature>
<dbReference type="InterPro" id="IPR048325">
    <property type="entry name" value="ZSWIM3_N"/>
</dbReference>
<evidence type="ECO:0000313" key="4">
    <source>
        <dbReference type="EMBL" id="KAK7074316.1"/>
    </source>
</evidence>
<feature type="compositionally biased region" description="Basic residues" evidence="1">
    <location>
        <begin position="1500"/>
        <end position="1513"/>
    </location>
</feature>
<dbReference type="Proteomes" id="UP001381693">
    <property type="component" value="Unassembled WGS sequence"/>
</dbReference>
<feature type="compositionally biased region" description="Polar residues" evidence="1">
    <location>
        <begin position="1352"/>
        <end position="1365"/>
    </location>
</feature>
<name>A0AAN8ZZA7_HALRR</name>
<comment type="caution">
    <text evidence="4">The sequence shown here is derived from an EMBL/GenBank/DDBJ whole genome shotgun (WGS) entry which is preliminary data.</text>
</comment>